<dbReference type="Pfam" id="PF04134">
    <property type="entry name" value="DCC1-like"/>
    <property type="match status" value="1"/>
</dbReference>
<dbReference type="AlphaFoldDB" id="A0A848QUZ8"/>
<proteinExistence type="predicted"/>
<dbReference type="InterPro" id="IPR052927">
    <property type="entry name" value="DCC_oxidoreductase"/>
</dbReference>
<evidence type="ECO:0000256" key="1">
    <source>
        <dbReference type="SAM" id="Phobius"/>
    </source>
</evidence>
<sequence length="139" mass="15440">MASEGLTDTSHPIIVFDGVCVLCTANARFVLKYDRRGHFRLAAMQGPVGAGLMRAAGIDPTNPETLIVVDGDRILRDSDAAIAIWRELGWPWKIAAAANCIPRPIRDSVYGFIARNRYRIFGRLDQCWVPTAEQSQRIV</sequence>
<feature type="transmembrane region" description="Helical" evidence="1">
    <location>
        <begin position="12"/>
        <end position="31"/>
    </location>
</feature>
<evidence type="ECO:0000313" key="2">
    <source>
        <dbReference type="EMBL" id="NMW32928.1"/>
    </source>
</evidence>
<reference evidence="2 3" key="1">
    <citation type="submission" date="2020-04" db="EMBL/GenBank/DDBJ databases">
        <authorList>
            <person name="Liu A."/>
        </authorList>
    </citation>
    <scope>NUCLEOTIDE SEQUENCE [LARGE SCALE GENOMIC DNA]</scope>
    <source>
        <strain evidence="2 3">RZ02</strain>
    </source>
</reference>
<dbReference type="PANTHER" id="PTHR33639:SF2">
    <property type="entry name" value="DUF393 DOMAIN-CONTAINING PROTEIN"/>
    <property type="match status" value="1"/>
</dbReference>
<organism evidence="2 3">
    <name type="scientific">Pontixanthobacter rizhaonensis</name>
    <dbReference type="NCBI Taxonomy" id="2730337"/>
    <lineage>
        <taxon>Bacteria</taxon>
        <taxon>Pseudomonadati</taxon>
        <taxon>Pseudomonadota</taxon>
        <taxon>Alphaproteobacteria</taxon>
        <taxon>Sphingomonadales</taxon>
        <taxon>Erythrobacteraceae</taxon>
        <taxon>Pontixanthobacter</taxon>
    </lineage>
</organism>
<gene>
    <name evidence="2" type="ORF">HKD42_12730</name>
</gene>
<accession>A0A848QUZ8</accession>
<keyword evidence="1" id="KW-0472">Membrane</keyword>
<dbReference type="Proteomes" id="UP000561181">
    <property type="component" value="Unassembled WGS sequence"/>
</dbReference>
<dbReference type="PANTHER" id="PTHR33639">
    <property type="entry name" value="THIOL-DISULFIDE OXIDOREDUCTASE DCC"/>
    <property type="match status" value="1"/>
</dbReference>
<name>A0A848QUZ8_9SPHN</name>
<keyword evidence="3" id="KW-1185">Reference proteome</keyword>
<evidence type="ECO:0000313" key="3">
    <source>
        <dbReference type="Proteomes" id="UP000561181"/>
    </source>
</evidence>
<comment type="caution">
    <text evidence="2">The sequence shown here is derived from an EMBL/GenBank/DDBJ whole genome shotgun (WGS) entry which is preliminary data.</text>
</comment>
<dbReference type="EMBL" id="JABCRE010000003">
    <property type="protein sequence ID" value="NMW32928.1"/>
    <property type="molecule type" value="Genomic_DNA"/>
</dbReference>
<keyword evidence="1" id="KW-1133">Transmembrane helix</keyword>
<dbReference type="InterPro" id="IPR007263">
    <property type="entry name" value="DCC1-like"/>
</dbReference>
<protein>
    <submittedName>
        <fullName evidence="2">Thiol-disulfide oxidoreductase DCC family protein</fullName>
    </submittedName>
</protein>
<dbReference type="GO" id="GO:0015035">
    <property type="term" value="F:protein-disulfide reductase activity"/>
    <property type="evidence" value="ECO:0007669"/>
    <property type="project" value="InterPro"/>
</dbReference>
<keyword evidence="1" id="KW-0812">Transmembrane</keyword>